<dbReference type="AlphaFoldDB" id="A0A6A6SXW3"/>
<gene>
    <name evidence="1" type="ORF">K491DRAFT_696134</name>
</gene>
<evidence type="ECO:0000313" key="2">
    <source>
        <dbReference type="Proteomes" id="UP000799324"/>
    </source>
</evidence>
<proteinExistence type="predicted"/>
<name>A0A6A6SXW3_9PLEO</name>
<evidence type="ECO:0000313" key="1">
    <source>
        <dbReference type="EMBL" id="KAF2651841.1"/>
    </source>
</evidence>
<organism evidence="1 2">
    <name type="scientific">Lophiostoma macrostomum CBS 122681</name>
    <dbReference type="NCBI Taxonomy" id="1314788"/>
    <lineage>
        <taxon>Eukaryota</taxon>
        <taxon>Fungi</taxon>
        <taxon>Dikarya</taxon>
        <taxon>Ascomycota</taxon>
        <taxon>Pezizomycotina</taxon>
        <taxon>Dothideomycetes</taxon>
        <taxon>Pleosporomycetidae</taxon>
        <taxon>Pleosporales</taxon>
        <taxon>Lophiostomataceae</taxon>
        <taxon>Lophiostoma</taxon>
    </lineage>
</organism>
<dbReference type="EMBL" id="MU004416">
    <property type="protein sequence ID" value="KAF2651841.1"/>
    <property type="molecule type" value="Genomic_DNA"/>
</dbReference>
<dbReference type="Proteomes" id="UP000799324">
    <property type="component" value="Unassembled WGS sequence"/>
</dbReference>
<keyword evidence="2" id="KW-1185">Reference proteome</keyword>
<accession>A0A6A6SXW3</accession>
<reference evidence="1" key="1">
    <citation type="journal article" date="2020" name="Stud. Mycol.">
        <title>101 Dothideomycetes genomes: a test case for predicting lifestyles and emergence of pathogens.</title>
        <authorList>
            <person name="Haridas S."/>
            <person name="Albert R."/>
            <person name="Binder M."/>
            <person name="Bloem J."/>
            <person name="Labutti K."/>
            <person name="Salamov A."/>
            <person name="Andreopoulos B."/>
            <person name="Baker S."/>
            <person name="Barry K."/>
            <person name="Bills G."/>
            <person name="Bluhm B."/>
            <person name="Cannon C."/>
            <person name="Castanera R."/>
            <person name="Culley D."/>
            <person name="Daum C."/>
            <person name="Ezra D."/>
            <person name="Gonzalez J."/>
            <person name="Henrissat B."/>
            <person name="Kuo A."/>
            <person name="Liang C."/>
            <person name="Lipzen A."/>
            <person name="Lutzoni F."/>
            <person name="Magnuson J."/>
            <person name="Mondo S."/>
            <person name="Nolan M."/>
            <person name="Ohm R."/>
            <person name="Pangilinan J."/>
            <person name="Park H.-J."/>
            <person name="Ramirez L."/>
            <person name="Alfaro M."/>
            <person name="Sun H."/>
            <person name="Tritt A."/>
            <person name="Yoshinaga Y."/>
            <person name="Zwiers L.-H."/>
            <person name="Turgeon B."/>
            <person name="Goodwin S."/>
            <person name="Spatafora J."/>
            <person name="Crous P."/>
            <person name="Grigoriev I."/>
        </authorList>
    </citation>
    <scope>NUCLEOTIDE SEQUENCE</scope>
    <source>
        <strain evidence="1">CBS 122681</strain>
    </source>
</reference>
<sequence>MAVMDNSPVFHTLAKIYERSNEEQERDAFMERLEQRFSEMRHKFIFRDGPWC</sequence>
<protein>
    <submittedName>
        <fullName evidence="1">Uncharacterized protein</fullName>
    </submittedName>
</protein>